<reference evidence="1" key="1">
    <citation type="submission" date="2021-01" db="EMBL/GenBank/DDBJ databases">
        <authorList>
            <person name="Corre E."/>
            <person name="Pelletier E."/>
            <person name="Niang G."/>
            <person name="Scheremetjew M."/>
            <person name="Finn R."/>
            <person name="Kale V."/>
            <person name="Holt S."/>
            <person name="Cochrane G."/>
            <person name="Meng A."/>
            <person name="Brown T."/>
            <person name="Cohen L."/>
        </authorList>
    </citation>
    <scope>NUCLEOTIDE SEQUENCE</scope>
    <source>
        <strain evidence="1">CCMP3303</strain>
    </source>
</reference>
<organism evidence="1">
    <name type="scientific">Minutocellus polymorphus</name>
    <dbReference type="NCBI Taxonomy" id="265543"/>
    <lineage>
        <taxon>Eukaryota</taxon>
        <taxon>Sar</taxon>
        <taxon>Stramenopiles</taxon>
        <taxon>Ochrophyta</taxon>
        <taxon>Bacillariophyta</taxon>
        <taxon>Mediophyceae</taxon>
        <taxon>Cymatosirophycidae</taxon>
        <taxon>Cymatosirales</taxon>
        <taxon>Cymatosiraceae</taxon>
        <taxon>Minutocellus</taxon>
    </lineage>
</organism>
<gene>
    <name evidence="1" type="ORF">MPOL1434_LOCUS5884</name>
</gene>
<accession>A0A7S0AP48</accession>
<dbReference type="PANTHER" id="PTHR21621">
    <property type="entry name" value="RIBOSOMAL PROTEIN S6 MODIFICATION PROTEIN"/>
    <property type="match status" value="1"/>
</dbReference>
<dbReference type="EMBL" id="HBEJ01009995">
    <property type="protein sequence ID" value="CAD8370268.1"/>
    <property type="molecule type" value="Transcribed_RNA"/>
</dbReference>
<dbReference type="GO" id="GO:0005737">
    <property type="term" value="C:cytoplasm"/>
    <property type="evidence" value="ECO:0007669"/>
    <property type="project" value="TreeGrafter"/>
</dbReference>
<protein>
    <recommendedName>
        <fullName evidence="2">ATP-grasp domain-containing protein</fullName>
    </recommendedName>
</protein>
<dbReference type="PANTHER" id="PTHR21621:SF0">
    <property type="entry name" value="BETA-CITRYLGLUTAMATE SYNTHASE B-RELATED"/>
    <property type="match status" value="1"/>
</dbReference>
<name>A0A7S0AP48_9STRA</name>
<proteinExistence type="predicted"/>
<dbReference type="SUPFAM" id="SSF56059">
    <property type="entry name" value="Glutathione synthetase ATP-binding domain-like"/>
    <property type="match status" value="1"/>
</dbReference>
<sequence>MTTPNEMTTLVAILTLEKHKEGVWITKLVEELTQRFENVGRRSGGRGGDEGHGHRRLQTQVVTLESLEVDRFPLSSPPAWAGLVNRVSDAASPILVKSTLAILQSAELWGIPIFNGPRSYAICCNKIMHHQVFAKAGLKTPRSVVVNLLDNSDLCASKLSDAVNLLEKEMGCKWPFLIKPNSGGFGSGIHFLRDEKELQKWGRDMCSINNGSSKGPPKWPSEDGIVLLSEYIRPVDESIYRVWFLDRKVQCAVRRRLLDCNDNPVNDFTAGCAGGGSCALSYMKKKRGAGLTTFAWEPPEDVVRDISKTLEVLGDDCDAGSVEFLYNSDRSRLYFDLNLLSTMPQSDGSIGNEDIVWEHNYNHWLELANAVAKKVVDKK</sequence>
<dbReference type="GO" id="GO:0018169">
    <property type="term" value="F:ribosomal S6-glutamic acid ligase activity"/>
    <property type="evidence" value="ECO:0007669"/>
    <property type="project" value="TreeGrafter"/>
</dbReference>
<evidence type="ECO:0000313" key="1">
    <source>
        <dbReference type="EMBL" id="CAD8370268.1"/>
    </source>
</evidence>
<evidence type="ECO:0008006" key="2">
    <source>
        <dbReference type="Google" id="ProtNLM"/>
    </source>
</evidence>
<dbReference type="AlphaFoldDB" id="A0A7S0AP48"/>
<dbReference type="Gene3D" id="3.30.470.20">
    <property type="entry name" value="ATP-grasp fold, B domain"/>
    <property type="match status" value="1"/>
</dbReference>